<dbReference type="InterPro" id="IPR013083">
    <property type="entry name" value="Znf_RING/FYVE/PHD"/>
</dbReference>
<accession>A0ABR1FQR5</accession>
<gene>
    <name evidence="6" type="ORF">SO694_000671115</name>
</gene>
<evidence type="ECO:0000313" key="7">
    <source>
        <dbReference type="Proteomes" id="UP001363151"/>
    </source>
</evidence>
<evidence type="ECO:0000256" key="2">
    <source>
        <dbReference type="ARBA" id="ARBA00022771"/>
    </source>
</evidence>
<name>A0ABR1FQR5_AURAN</name>
<sequence length="449" mass="49456">MNVMCLEIEDYKDVSRMLLLKAAALLDQGRYDDAEKLKLMLKLLDSYMCRRRRATTRGRPESAPPPPQAPPPPSDDAARELTTEEERVAKAAIIAYFPRGMLDCRRGTTIEAYLAEKLHLEPAHVTELFDGDLSVGFVPCKTENIEFARALQALLVHRFPSHFKDASVAYAASAASPARADAVAPAPASSSTPASTATAAPAPAAADETWFFNCRCGDKGWGFGDGSAMWQCEKCESWQHERCVSIGGGGPPSPYLCHECAPVAAPSAAAAAPAREEAEASAKRRRLHVDEPPPVPEPPAARARAAAAAARGARRRRRRRARARRRRRRRVRVWTEPARAAPAGVEAQVEAHGASPPSTQRIYDNDRELFRGYSIRDPRSSRRTRSGRRGAVKTKQFRPQHAVLFAHVWMLHRALEETESLGRKEARLLQEAVFDELWEDTTAGSASRA</sequence>
<evidence type="ECO:0000256" key="1">
    <source>
        <dbReference type="ARBA" id="ARBA00022723"/>
    </source>
</evidence>
<keyword evidence="2" id="KW-0863">Zinc-finger</keyword>
<dbReference type="SMART" id="SM00249">
    <property type="entry name" value="PHD"/>
    <property type="match status" value="1"/>
</dbReference>
<evidence type="ECO:0000256" key="3">
    <source>
        <dbReference type="ARBA" id="ARBA00022833"/>
    </source>
</evidence>
<feature type="compositionally biased region" description="Basic residues" evidence="4">
    <location>
        <begin position="312"/>
        <end position="332"/>
    </location>
</feature>
<dbReference type="InterPro" id="IPR011011">
    <property type="entry name" value="Znf_FYVE_PHD"/>
</dbReference>
<keyword evidence="1" id="KW-0479">Metal-binding</keyword>
<keyword evidence="7" id="KW-1185">Reference proteome</keyword>
<dbReference type="Gene3D" id="3.30.40.10">
    <property type="entry name" value="Zinc/RING finger domain, C3HC4 (zinc finger)"/>
    <property type="match status" value="1"/>
</dbReference>
<comment type="caution">
    <text evidence="6">The sequence shown here is derived from an EMBL/GenBank/DDBJ whole genome shotgun (WGS) entry which is preliminary data.</text>
</comment>
<protein>
    <recommendedName>
        <fullName evidence="5">Zinc finger PHD-type domain-containing protein</fullName>
    </recommendedName>
</protein>
<reference evidence="6 7" key="1">
    <citation type="submission" date="2024-03" db="EMBL/GenBank/DDBJ databases">
        <title>Aureococcus anophagefferens CCMP1851 and Kratosvirus quantuckense: Draft genome of a second virus-susceptible host strain in the model system.</title>
        <authorList>
            <person name="Chase E."/>
            <person name="Truchon A.R."/>
            <person name="Schepens W."/>
            <person name="Wilhelm S.W."/>
        </authorList>
    </citation>
    <scope>NUCLEOTIDE SEQUENCE [LARGE SCALE GENOMIC DNA]</scope>
    <source>
        <strain evidence="6 7">CCMP1851</strain>
    </source>
</reference>
<feature type="compositionally biased region" description="Basic residues" evidence="4">
    <location>
        <begin position="381"/>
        <end position="395"/>
    </location>
</feature>
<dbReference type="InterPro" id="IPR019786">
    <property type="entry name" value="Zinc_finger_PHD-type_CS"/>
</dbReference>
<proteinExistence type="predicted"/>
<feature type="region of interest" description="Disordered" evidence="4">
    <location>
        <begin position="271"/>
        <end position="363"/>
    </location>
</feature>
<feature type="compositionally biased region" description="Low complexity" evidence="4">
    <location>
        <begin position="300"/>
        <end position="311"/>
    </location>
</feature>
<evidence type="ECO:0000259" key="5">
    <source>
        <dbReference type="SMART" id="SM00249"/>
    </source>
</evidence>
<evidence type="ECO:0000313" key="6">
    <source>
        <dbReference type="EMBL" id="KAK7235758.1"/>
    </source>
</evidence>
<evidence type="ECO:0000256" key="4">
    <source>
        <dbReference type="SAM" id="MobiDB-lite"/>
    </source>
</evidence>
<dbReference type="PROSITE" id="PS01359">
    <property type="entry name" value="ZF_PHD_1"/>
    <property type="match status" value="1"/>
</dbReference>
<feature type="compositionally biased region" description="Pro residues" evidence="4">
    <location>
        <begin position="62"/>
        <end position="74"/>
    </location>
</feature>
<feature type="domain" description="Zinc finger PHD-type" evidence="5">
    <location>
        <begin position="213"/>
        <end position="261"/>
    </location>
</feature>
<organism evidence="6 7">
    <name type="scientific">Aureococcus anophagefferens</name>
    <name type="common">Harmful bloom alga</name>
    <dbReference type="NCBI Taxonomy" id="44056"/>
    <lineage>
        <taxon>Eukaryota</taxon>
        <taxon>Sar</taxon>
        <taxon>Stramenopiles</taxon>
        <taxon>Ochrophyta</taxon>
        <taxon>Pelagophyceae</taxon>
        <taxon>Pelagomonadales</taxon>
        <taxon>Pelagomonadaceae</taxon>
        <taxon>Aureococcus</taxon>
    </lineage>
</organism>
<feature type="region of interest" description="Disordered" evidence="4">
    <location>
        <begin position="375"/>
        <end position="395"/>
    </location>
</feature>
<dbReference type="InterPro" id="IPR001965">
    <property type="entry name" value="Znf_PHD"/>
</dbReference>
<feature type="region of interest" description="Disordered" evidence="4">
    <location>
        <begin position="54"/>
        <end position="82"/>
    </location>
</feature>
<dbReference type="EMBL" id="JBBJCI010000290">
    <property type="protein sequence ID" value="KAK7235758.1"/>
    <property type="molecule type" value="Genomic_DNA"/>
</dbReference>
<keyword evidence="3" id="KW-0862">Zinc</keyword>
<dbReference type="SUPFAM" id="SSF57903">
    <property type="entry name" value="FYVE/PHD zinc finger"/>
    <property type="match status" value="1"/>
</dbReference>
<dbReference type="Proteomes" id="UP001363151">
    <property type="component" value="Unassembled WGS sequence"/>
</dbReference>